<sequence>MITNIKIDYGRVENLTRKIQIAAEAIVPGELNDDRRTTLKGNRKAQELVEDSANVSRVFKEYLLRDVQRITGIANEFKQMEDRLVLMLNPIPGLSGGTIMTLPFLLPHSNGQSAPDSGGQSEVPKEGVVNTNPFVFSDRMMLNPYGRQVNPEYQRKFFQPKSSFRSFFPPFGFYQRYRYFSYFDPKKKVNPLIFREVPTSNIQNLLYKIPDGFVFATSGGGN</sequence>
<name>A0A940PKI4_9ENTE</name>
<evidence type="ECO:0000313" key="1">
    <source>
        <dbReference type="EMBL" id="MBP1044543.1"/>
    </source>
</evidence>
<dbReference type="RefSeq" id="WP_209533078.1">
    <property type="nucleotide sequence ID" value="NZ_JAEEGA010000031.1"/>
</dbReference>
<protein>
    <submittedName>
        <fullName evidence="1">TIGR04197 family type VII secretion effector</fullName>
    </submittedName>
</protein>
<dbReference type="AlphaFoldDB" id="A0A940PKI4"/>
<accession>A0A940PKI4</accession>
<reference evidence="1" key="1">
    <citation type="submission" date="2020-12" db="EMBL/GenBank/DDBJ databases">
        <title>Vagococcus allomyrinae sp. nov. and Enterococcus lavae sp. nov., isolated from the larvae of Allomyrina dichotoma.</title>
        <authorList>
            <person name="Lee S.D."/>
        </authorList>
    </citation>
    <scope>NUCLEOTIDE SEQUENCE</scope>
    <source>
        <strain evidence="1">BWB3-3</strain>
    </source>
</reference>
<gene>
    <name evidence="1" type="ORF">I6N95_26385</name>
</gene>
<keyword evidence="2" id="KW-1185">Reference proteome</keyword>
<dbReference type="NCBIfam" id="TIGR04197">
    <property type="entry name" value="T7SS_SACOL2603"/>
    <property type="match status" value="1"/>
</dbReference>
<evidence type="ECO:0000313" key="2">
    <source>
        <dbReference type="Proteomes" id="UP000674938"/>
    </source>
</evidence>
<organism evidence="1 2">
    <name type="scientific">Vagococcus allomyrinae</name>
    <dbReference type="NCBI Taxonomy" id="2794353"/>
    <lineage>
        <taxon>Bacteria</taxon>
        <taxon>Bacillati</taxon>
        <taxon>Bacillota</taxon>
        <taxon>Bacilli</taxon>
        <taxon>Lactobacillales</taxon>
        <taxon>Enterococcaceae</taxon>
        <taxon>Vagococcus</taxon>
    </lineage>
</organism>
<comment type="caution">
    <text evidence="1">The sequence shown here is derived from an EMBL/GenBank/DDBJ whole genome shotgun (WGS) entry which is preliminary data.</text>
</comment>
<dbReference type="InterPro" id="IPR021477">
    <property type="entry name" value="TVIIS_effector_SACOL2603_fam"/>
</dbReference>
<dbReference type="Proteomes" id="UP000674938">
    <property type="component" value="Unassembled WGS sequence"/>
</dbReference>
<dbReference type="EMBL" id="JAEEGA010000031">
    <property type="protein sequence ID" value="MBP1044543.1"/>
    <property type="molecule type" value="Genomic_DNA"/>
</dbReference>
<proteinExistence type="predicted"/>